<evidence type="ECO:0000313" key="1">
    <source>
        <dbReference type="EMBL" id="SNY58128.1"/>
    </source>
</evidence>
<reference evidence="1 2" key="1">
    <citation type="submission" date="2017-09" db="EMBL/GenBank/DDBJ databases">
        <authorList>
            <person name="Ehlers B."/>
            <person name="Leendertz F.H."/>
        </authorList>
    </citation>
    <scope>NUCLEOTIDE SEQUENCE [LARGE SCALE GENOMIC DNA]</scope>
    <source>
        <strain evidence="1 2">CGMCC 4.6857</strain>
    </source>
</reference>
<organism evidence="1 2">
    <name type="scientific">Paractinoplanes atraurantiacus</name>
    <dbReference type="NCBI Taxonomy" id="1036182"/>
    <lineage>
        <taxon>Bacteria</taxon>
        <taxon>Bacillati</taxon>
        <taxon>Actinomycetota</taxon>
        <taxon>Actinomycetes</taxon>
        <taxon>Micromonosporales</taxon>
        <taxon>Micromonosporaceae</taxon>
        <taxon>Paractinoplanes</taxon>
    </lineage>
</organism>
<dbReference type="RefSeq" id="WP_143235065.1">
    <property type="nucleotide sequence ID" value="NZ_OBDY01000019.1"/>
</dbReference>
<dbReference type="AlphaFoldDB" id="A0A285JCZ0"/>
<name>A0A285JCZ0_9ACTN</name>
<evidence type="ECO:0000313" key="2">
    <source>
        <dbReference type="Proteomes" id="UP000219612"/>
    </source>
</evidence>
<keyword evidence="2" id="KW-1185">Reference proteome</keyword>
<dbReference type="Proteomes" id="UP000219612">
    <property type="component" value="Unassembled WGS sequence"/>
</dbReference>
<sequence length="92" mass="10105">MTISAAGAGWHAHGRLADEADQEGFAFLCALDPIFTLRFEEGSGIAVTVRPTDDHRQFTLHEYTGPPQRAVEQHITFIPGARPHPGDVVRLE</sequence>
<dbReference type="OrthoDB" id="3382315at2"/>
<accession>A0A285JCZ0</accession>
<dbReference type="EMBL" id="OBDY01000019">
    <property type="protein sequence ID" value="SNY58128.1"/>
    <property type="molecule type" value="Genomic_DNA"/>
</dbReference>
<protein>
    <submittedName>
        <fullName evidence="1">Uncharacterized protein</fullName>
    </submittedName>
</protein>
<proteinExistence type="predicted"/>
<gene>
    <name evidence="1" type="ORF">SAMN05421748_11912</name>
</gene>